<protein>
    <submittedName>
        <fullName evidence="7">Type IV-A pilus assembly ATPase PilB</fullName>
    </submittedName>
</protein>
<dbReference type="NCBIfam" id="TIGR02538">
    <property type="entry name" value="type_IV_pilB"/>
    <property type="match status" value="1"/>
</dbReference>
<evidence type="ECO:0000256" key="2">
    <source>
        <dbReference type="ARBA" id="ARBA00006611"/>
    </source>
</evidence>
<dbReference type="SUPFAM" id="SSF52540">
    <property type="entry name" value="P-loop containing nucleoside triphosphate hydrolases"/>
    <property type="match status" value="1"/>
</dbReference>
<name>A0ABT7XU82_9NEIS</name>
<dbReference type="PROSITE" id="PS00662">
    <property type="entry name" value="T2SP_E"/>
    <property type="match status" value="1"/>
</dbReference>
<dbReference type="Pfam" id="PF00437">
    <property type="entry name" value="T2SSE"/>
    <property type="match status" value="1"/>
</dbReference>
<evidence type="ECO:0000313" key="7">
    <source>
        <dbReference type="EMBL" id="MDN0077288.1"/>
    </source>
</evidence>
<dbReference type="CDD" id="cd01129">
    <property type="entry name" value="PulE-GspE-like"/>
    <property type="match status" value="1"/>
</dbReference>
<accession>A0ABT7XU82</accession>
<dbReference type="RefSeq" id="WP_289831936.1">
    <property type="nucleotide sequence ID" value="NZ_JAUEDK010000060.1"/>
</dbReference>
<dbReference type="InterPro" id="IPR037257">
    <property type="entry name" value="T2SS_E_N_sf"/>
</dbReference>
<dbReference type="Proteomes" id="UP001168540">
    <property type="component" value="Unassembled WGS sequence"/>
</dbReference>
<comment type="subcellular location">
    <subcellularLocation>
        <location evidence="1">Cytoplasm</location>
    </subcellularLocation>
</comment>
<gene>
    <name evidence="7" type="primary">pilB</name>
    <name evidence="7" type="ORF">QU481_20860</name>
</gene>
<evidence type="ECO:0000313" key="8">
    <source>
        <dbReference type="Proteomes" id="UP001168540"/>
    </source>
</evidence>
<dbReference type="InterPro" id="IPR027417">
    <property type="entry name" value="P-loop_NTPase"/>
</dbReference>
<dbReference type="SUPFAM" id="SSF160246">
    <property type="entry name" value="EspE N-terminal domain-like"/>
    <property type="match status" value="1"/>
</dbReference>
<dbReference type="EMBL" id="JAUEDK010000060">
    <property type="protein sequence ID" value="MDN0077288.1"/>
    <property type="molecule type" value="Genomic_DNA"/>
</dbReference>
<reference evidence="7" key="1">
    <citation type="submission" date="2023-06" db="EMBL/GenBank/DDBJ databases">
        <authorList>
            <person name="Zhang S."/>
        </authorList>
    </citation>
    <scope>NUCLEOTIDE SEQUENCE</scope>
    <source>
        <strain evidence="7">SG2303</strain>
    </source>
</reference>
<keyword evidence="8" id="KW-1185">Reference proteome</keyword>
<sequence length="567" mass="61803">MDVMLELAGLARALVRHQRLSPPDALLIQQQAASAGIGFVEQLVQSGKMRALEVARFAAEAFGYPLCDLSSFDPEQQPKGLIDGELMHSKRLLPLFQRGNRLTVATSDPTQVGDFHAITFATGLALDIVIVEDDKLARFFAVSNAEARSGSPARGGEVPEDFQFDASEPADVLPGRPEVDDAPVVKFINKVLLDAINSGASDIHFEPYEKYYRIRCRVDGRLREIAQPPLSLKDRIASRLKVISRLDIAEKRVPQDGRLKLMLSKHRAVDFRVSTLPTLFGEKIVLRILDQSAVSLGIDQLGFEPGQLQLVLNAIAKPYGMVLVTGPTGSGKTVSLYSFLNILNQADVNIATAEDPVEINLPGTNQVNINEKVGLTFATALRAFLRQDPDILMVGEIRDAETADIAIKAAQTGHRVFSTVHTNNAPATLARLMNMGVAPFNVAGSVLLIMAQRLARRLCQCKQPLEMPRKALLDAGFDDTELDGSWRPYGPVGCDECQGSGYLGRIGVYEVLPVTESIKRLIMQNGSELHLADLARAEGMLDLRRAGLLKVRRGVTSLAEIDAVTAD</sequence>
<dbReference type="InterPro" id="IPR013374">
    <property type="entry name" value="ATPase_typ4_pilus-assembl_PilB"/>
</dbReference>
<feature type="domain" description="Bacterial type II secretion system protein E" evidence="6">
    <location>
        <begin position="385"/>
        <end position="399"/>
    </location>
</feature>
<evidence type="ECO:0000256" key="5">
    <source>
        <dbReference type="ARBA" id="ARBA00022840"/>
    </source>
</evidence>
<dbReference type="InterPro" id="IPR001482">
    <property type="entry name" value="T2SS/T4SS_dom"/>
</dbReference>
<dbReference type="Gene3D" id="3.30.300.160">
    <property type="entry name" value="Type II secretion system, protein E, N-terminal domain"/>
    <property type="match status" value="1"/>
</dbReference>
<dbReference type="Gene3D" id="3.30.450.90">
    <property type="match status" value="1"/>
</dbReference>
<dbReference type="Pfam" id="PF05157">
    <property type="entry name" value="MshEN"/>
    <property type="match status" value="1"/>
</dbReference>
<evidence type="ECO:0000256" key="1">
    <source>
        <dbReference type="ARBA" id="ARBA00004496"/>
    </source>
</evidence>
<dbReference type="PANTHER" id="PTHR30258">
    <property type="entry name" value="TYPE II SECRETION SYSTEM PROTEIN GSPE-RELATED"/>
    <property type="match status" value="1"/>
</dbReference>
<comment type="similarity">
    <text evidence="2">Belongs to the GSP E family.</text>
</comment>
<keyword evidence="4" id="KW-0547">Nucleotide-binding</keyword>
<keyword evidence="5" id="KW-0067">ATP-binding</keyword>
<dbReference type="Gene3D" id="3.40.50.300">
    <property type="entry name" value="P-loop containing nucleotide triphosphate hydrolases"/>
    <property type="match status" value="1"/>
</dbReference>
<dbReference type="InterPro" id="IPR007831">
    <property type="entry name" value="T2SS_GspE_N"/>
</dbReference>
<keyword evidence="3" id="KW-0963">Cytoplasm</keyword>
<evidence type="ECO:0000256" key="4">
    <source>
        <dbReference type="ARBA" id="ARBA00022741"/>
    </source>
</evidence>
<dbReference type="PANTHER" id="PTHR30258:SF1">
    <property type="entry name" value="PROTEIN TRANSPORT PROTEIN HOFB HOMOLOG"/>
    <property type="match status" value="1"/>
</dbReference>
<comment type="caution">
    <text evidence="7">The sequence shown here is derived from an EMBL/GenBank/DDBJ whole genome shotgun (WGS) entry which is preliminary data.</text>
</comment>
<evidence type="ECO:0000259" key="6">
    <source>
        <dbReference type="PROSITE" id="PS00662"/>
    </source>
</evidence>
<organism evidence="7 8">
    <name type="scientific">Crenobacter oryzisoli</name>
    <dbReference type="NCBI Taxonomy" id="3056844"/>
    <lineage>
        <taxon>Bacteria</taxon>
        <taxon>Pseudomonadati</taxon>
        <taxon>Pseudomonadota</taxon>
        <taxon>Betaproteobacteria</taxon>
        <taxon>Neisseriales</taxon>
        <taxon>Neisseriaceae</taxon>
        <taxon>Crenobacter</taxon>
    </lineage>
</organism>
<evidence type="ECO:0000256" key="3">
    <source>
        <dbReference type="ARBA" id="ARBA00022490"/>
    </source>
</evidence>
<proteinExistence type="inferred from homology"/>